<protein>
    <submittedName>
        <fullName evidence="1">Uncharacterized protein</fullName>
    </submittedName>
</protein>
<organism evidence="1 2">
    <name type="scientific">Rangifer tarandus platyrhynchus</name>
    <name type="common">Svalbard reindeer</name>
    <dbReference type="NCBI Taxonomy" id="3082113"/>
    <lineage>
        <taxon>Eukaryota</taxon>
        <taxon>Metazoa</taxon>
        <taxon>Chordata</taxon>
        <taxon>Craniata</taxon>
        <taxon>Vertebrata</taxon>
        <taxon>Euteleostomi</taxon>
        <taxon>Mammalia</taxon>
        <taxon>Eutheria</taxon>
        <taxon>Laurasiatheria</taxon>
        <taxon>Artiodactyla</taxon>
        <taxon>Ruminantia</taxon>
        <taxon>Pecora</taxon>
        <taxon>Cervidae</taxon>
        <taxon>Odocoileinae</taxon>
        <taxon>Rangifer</taxon>
    </lineage>
</organism>
<name>A0ABN8YNN9_RANTA</name>
<dbReference type="EMBL" id="OX459957">
    <property type="protein sequence ID" value="CAI9162671.1"/>
    <property type="molecule type" value="Genomic_DNA"/>
</dbReference>
<gene>
    <name evidence="1" type="ORF">MRATA1EN1_LOCUS11633</name>
</gene>
<reference evidence="1" key="1">
    <citation type="submission" date="2023-04" db="EMBL/GenBank/DDBJ databases">
        <authorList>
            <consortium name="ELIXIR-Norway"/>
        </authorList>
    </citation>
    <scope>NUCLEOTIDE SEQUENCE [LARGE SCALE GENOMIC DNA]</scope>
</reference>
<sequence length="100" mass="10816">MRSSAGVSPSHHTLNQRCTKDVCTKYTFANLIDEDGISPFQVCSFCLLLSVMIFPIIQQLAIGTAFHFCGLAVHVVLSFAHSVSPPGNTLQLGSFLNIGF</sequence>
<dbReference type="Proteomes" id="UP001176941">
    <property type="component" value="Chromosome 21"/>
</dbReference>
<accession>A0ABN8YNN9</accession>
<evidence type="ECO:0000313" key="1">
    <source>
        <dbReference type="EMBL" id="CAI9162671.1"/>
    </source>
</evidence>
<evidence type="ECO:0000313" key="2">
    <source>
        <dbReference type="Proteomes" id="UP001176941"/>
    </source>
</evidence>
<keyword evidence="2" id="KW-1185">Reference proteome</keyword>
<proteinExistence type="predicted"/>